<comment type="similarity">
    <text evidence="1 2">Belongs to the enoyl-CoA hydratase/isomerase family.</text>
</comment>
<dbReference type="AlphaFoldDB" id="A0A0P0R604"/>
<dbReference type="NCBIfam" id="NF005595">
    <property type="entry name" value="PRK07327.1"/>
    <property type="match status" value="1"/>
</dbReference>
<dbReference type="InterPro" id="IPR001753">
    <property type="entry name" value="Enoyl-CoA_hydra/iso"/>
</dbReference>
<dbReference type="CDD" id="cd06558">
    <property type="entry name" value="crotonase-like"/>
    <property type="match status" value="1"/>
</dbReference>
<accession>A0A0P0R604</accession>
<dbReference type="InterPro" id="IPR018376">
    <property type="entry name" value="Enoyl-CoA_hyd/isom_CS"/>
</dbReference>
<dbReference type="SUPFAM" id="SSF52096">
    <property type="entry name" value="ClpP/crotonase"/>
    <property type="match status" value="1"/>
</dbReference>
<dbReference type="PANTHER" id="PTHR43459">
    <property type="entry name" value="ENOYL-COA HYDRATASE"/>
    <property type="match status" value="1"/>
</dbReference>
<evidence type="ECO:0000313" key="3">
    <source>
        <dbReference type="EMBL" id="ALL63255.1"/>
    </source>
</evidence>
<reference evidence="3 4" key="1">
    <citation type="journal article" date="2014" name="Genome Announc.">
        <title>Draft Genome Sequence of the Haloacid-Degrading Burkholderia caribensis Strain MBA4.</title>
        <authorList>
            <person name="Pan Y."/>
            <person name="Kong K.F."/>
            <person name="Tsang J.S."/>
        </authorList>
    </citation>
    <scope>NUCLEOTIDE SEQUENCE [LARGE SCALE GENOMIC DNA]</scope>
    <source>
        <strain evidence="3 4">MBA4</strain>
    </source>
</reference>
<proteinExistence type="inferred from homology"/>
<dbReference type="Gene3D" id="3.90.226.10">
    <property type="entry name" value="2-enoyl-CoA Hydratase, Chain A, domain 1"/>
    <property type="match status" value="1"/>
</dbReference>
<name>A0A0P0R604_9BURK</name>
<dbReference type="KEGG" id="bcai:K788_0004122"/>
<dbReference type="Proteomes" id="UP000019146">
    <property type="component" value="Chromosome 1"/>
</dbReference>
<dbReference type="Pfam" id="PF00378">
    <property type="entry name" value="ECH_1"/>
    <property type="match status" value="1"/>
</dbReference>
<evidence type="ECO:0000313" key="4">
    <source>
        <dbReference type="Proteomes" id="UP000019146"/>
    </source>
</evidence>
<gene>
    <name evidence="3" type="ORF">K788_0004122</name>
</gene>
<keyword evidence="3" id="KW-0456">Lyase</keyword>
<evidence type="ECO:0000256" key="1">
    <source>
        <dbReference type="ARBA" id="ARBA00005254"/>
    </source>
</evidence>
<evidence type="ECO:0000256" key="2">
    <source>
        <dbReference type="RuleBase" id="RU003707"/>
    </source>
</evidence>
<dbReference type="PANTHER" id="PTHR43459:SF3">
    <property type="entry name" value="ENOYL-COA HYDRATASE ECHA15 (ENOYL HYDRASE) (UNSATURATED ACYL-COA HYDRATASE) (CROTONASE)-RELATED"/>
    <property type="match status" value="1"/>
</dbReference>
<dbReference type="Gene3D" id="1.10.12.10">
    <property type="entry name" value="Lyase 2-enoyl-coa Hydratase, Chain A, domain 2"/>
    <property type="match status" value="1"/>
</dbReference>
<protein>
    <submittedName>
        <fullName evidence="3">Enoyl-CoA hydratase</fullName>
        <ecNumber evidence="3">4.2.1.17</ecNumber>
    </submittedName>
</protein>
<dbReference type="EMBL" id="CP012746">
    <property type="protein sequence ID" value="ALL63255.1"/>
    <property type="molecule type" value="Genomic_DNA"/>
</dbReference>
<dbReference type="PROSITE" id="PS00166">
    <property type="entry name" value="ENOYL_COA_HYDRATASE"/>
    <property type="match status" value="1"/>
</dbReference>
<dbReference type="GO" id="GO:0004300">
    <property type="term" value="F:enoyl-CoA hydratase activity"/>
    <property type="evidence" value="ECO:0007669"/>
    <property type="project" value="UniProtKB-EC"/>
</dbReference>
<sequence length="311" mass="34007">MDRVAQRRLRYAHDVGIDADASLLRMSAMSHESESQSVEPAFYAHYRSLRVRRHAHGILEIVMSGEGANRSALATADANMHRELADIWRDVDRDPETRVAVIRGEGKGFSAGGDLGLVEEMATDFDVRTRVWREARDLVYNVINCSKPIVSAMHGPAVGAGLVAGLLADISIATKSARIIDGHTRLGVAAGDHAAIVWPLLCGMAKAKYYLLLCEPVSGEEAERIGLVSLAVDDNDLLPKTFEVARKLAQGSQTAIRWTKYALNNWLRSAGPTFDTSLALEFMGFAGPDVREGVASLRERRAPHFPGMEPF</sequence>
<dbReference type="InterPro" id="IPR029045">
    <property type="entry name" value="ClpP/crotonase-like_dom_sf"/>
</dbReference>
<organism evidence="3 4">
    <name type="scientific">Paraburkholderia caribensis MBA4</name>
    <dbReference type="NCBI Taxonomy" id="1323664"/>
    <lineage>
        <taxon>Bacteria</taxon>
        <taxon>Pseudomonadati</taxon>
        <taxon>Pseudomonadota</taxon>
        <taxon>Betaproteobacteria</taxon>
        <taxon>Burkholderiales</taxon>
        <taxon>Burkholderiaceae</taxon>
        <taxon>Paraburkholderia</taxon>
    </lineage>
</organism>
<dbReference type="EC" id="4.2.1.17" evidence="3"/>
<dbReference type="InterPro" id="IPR014748">
    <property type="entry name" value="Enoyl-CoA_hydra_C"/>
</dbReference>